<name>X1VFV3_9ZZZZ</name>
<feature type="domain" description="PAS" evidence="1">
    <location>
        <begin position="128"/>
        <end position="198"/>
    </location>
</feature>
<dbReference type="InterPro" id="IPR000014">
    <property type="entry name" value="PAS"/>
</dbReference>
<dbReference type="AlphaFoldDB" id="X1VFV3"/>
<dbReference type="NCBIfam" id="TIGR00229">
    <property type="entry name" value="sensory_box"/>
    <property type="match status" value="2"/>
</dbReference>
<dbReference type="PROSITE" id="PS50113">
    <property type="entry name" value="PAC"/>
    <property type="match status" value="2"/>
</dbReference>
<reference evidence="3" key="1">
    <citation type="journal article" date="2014" name="Front. Microbiol.">
        <title>High frequency of phylogenetically diverse reductive dehalogenase-homologous genes in deep subseafloor sedimentary metagenomes.</title>
        <authorList>
            <person name="Kawai M."/>
            <person name="Futagami T."/>
            <person name="Toyoda A."/>
            <person name="Takaki Y."/>
            <person name="Nishi S."/>
            <person name="Hori S."/>
            <person name="Arai W."/>
            <person name="Tsubouchi T."/>
            <person name="Morono Y."/>
            <person name="Uchiyama I."/>
            <person name="Ito T."/>
            <person name="Fujiyama A."/>
            <person name="Inagaki F."/>
            <person name="Takami H."/>
        </authorList>
    </citation>
    <scope>NUCLEOTIDE SEQUENCE</scope>
    <source>
        <strain evidence="3">Expedition CK06-06</strain>
    </source>
</reference>
<dbReference type="CDD" id="cd00130">
    <property type="entry name" value="PAS"/>
    <property type="match status" value="1"/>
</dbReference>
<dbReference type="Gene3D" id="3.30.450.20">
    <property type="entry name" value="PAS domain"/>
    <property type="match status" value="2"/>
</dbReference>
<feature type="domain" description="PAC" evidence="2">
    <location>
        <begin position="201"/>
        <end position="246"/>
    </location>
</feature>
<dbReference type="InterPro" id="IPR035965">
    <property type="entry name" value="PAS-like_dom_sf"/>
</dbReference>
<evidence type="ECO:0000259" key="2">
    <source>
        <dbReference type="PROSITE" id="PS50113"/>
    </source>
</evidence>
<dbReference type="PANTHER" id="PTHR44757">
    <property type="entry name" value="DIGUANYLATE CYCLASE DGCP"/>
    <property type="match status" value="1"/>
</dbReference>
<gene>
    <name evidence="3" type="ORF">S12H4_49588</name>
</gene>
<dbReference type="InterPro" id="IPR013656">
    <property type="entry name" value="PAS_4"/>
</dbReference>
<evidence type="ECO:0000313" key="3">
    <source>
        <dbReference type="EMBL" id="GAJ13366.1"/>
    </source>
</evidence>
<dbReference type="SMART" id="SM00091">
    <property type="entry name" value="PAS"/>
    <property type="match status" value="2"/>
</dbReference>
<dbReference type="Pfam" id="PF08448">
    <property type="entry name" value="PAS_4"/>
    <property type="match status" value="1"/>
</dbReference>
<dbReference type="InterPro" id="IPR000700">
    <property type="entry name" value="PAS-assoc_C"/>
</dbReference>
<dbReference type="SUPFAM" id="SSF55785">
    <property type="entry name" value="PYP-like sensor domain (PAS domain)"/>
    <property type="match status" value="2"/>
</dbReference>
<dbReference type="Pfam" id="PF13426">
    <property type="entry name" value="PAS_9"/>
    <property type="match status" value="1"/>
</dbReference>
<protein>
    <recommendedName>
        <fullName evidence="4">PAS domain-containing protein</fullName>
    </recommendedName>
</protein>
<accession>X1VFV3</accession>
<sequence length="246" mass="28769">DMKNKYDFIINTSKSFFSLIDKNYTYEAINDAFCYAHNLLRENIIGKSLSEIWGEKSFREVIKPNLDKSFTNQEVRYQAWFETPKFGLRCYEVTFYPYKNQHGEVTHTVVDTIDITEKKNADKALTESEEKYRNLVEMAQDGILIIVNGKIIYTNPVLFQMSGYEKDDFLEQPFQKFIHPSEVSKITNNYINRMAGKEFPNIYDSKIVKKDGTVADIEINASIINYSEQKALLIILRDITERKKTE</sequence>
<feature type="non-terminal residue" evidence="3">
    <location>
        <position position="246"/>
    </location>
</feature>
<dbReference type="PANTHER" id="PTHR44757:SF2">
    <property type="entry name" value="BIOFILM ARCHITECTURE MAINTENANCE PROTEIN MBAA"/>
    <property type="match status" value="1"/>
</dbReference>
<evidence type="ECO:0008006" key="4">
    <source>
        <dbReference type="Google" id="ProtNLM"/>
    </source>
</evidence>
<feature type="non-terminal residue" evidence="3">
    <location>
        <position position="1"/>
    </location>
</feature>
<dbReference type="EMBL" id="BARW01031128">
    <property type="protein sequence ID" value="GAJ13366.1"/>
    <property type="molecule type" value="Genomic_DNA"/>
</dbReference>
<dbReference type="PROSITE" id="PS50112">
    <property type="entry name" value="PAS"/>
    <property type="match status" value="1"/>
</dbReference>
<proteinExistence type="predicted"/>
<evidence type="ECO:0000259" key="1">
    <source>
        <dbReference type="PROSITE" id="PS50112"/>
    </source>
</evidence>
<dbReference type="InterPro" id="IPR052155">
    <property type="entry name" value="Biofilm_reg_signaling"/>
</dbReference>
<organism evidence="3">
    <name type="scientific">marine sediment metagenome</name>
    <dbReference type="NCBI Taxonomy" id="412755"/>
    <lineage>
        <taxon>unclassified sequences</taxon>
        <taxon>metagenomes</taxon>
        <taxon>ecological metagenomes</taxon>
    </lineage>
</organism>
<feature type="domain" description="PAC" evidence="2">
    <location>
        <begin position="71"/>
        <end position="127"/>
    </location>
</feature>
<comment type="caution">
    <text evidence="3">The sequence shown here is derived from an EMBL/GenBank/DDBJ whole genome shotgun (WGS) entry which is preliminary data.</text>
</comment>